<dbReference type="InterPro" id="IPR007296">
    <property type="entry name" value="DUF403"/>
</dbReference>
<dbReference type="PANTHER" id="PTHR34595:SF7">
    <property type="entry name" value="SLL1039 PROTEIN"/>
    <property type="match status" value="1"/>
</dbReference>
<organism evidence="2 3">
    <name type="scientific">Meiothermus hypogaeus NBRC 106114</name>
    <dbReference type="NCBI Taxonomy" id="1227553"/>
    <lineage>
        <taxon>Bacteria</taxon>
        <taxon>Thermotogati</taxon>
        <taxon>Deinococcota</taxon>
        <taxon>Deinococci</taxon>
        <taxon>Thermales</taxon>
        <taxon>Thermaceae</taxon>
        <taxon>Meiothermus</taxon>
    </lineage>
</organism>
<dbReference type="AlphaFoldDB" id="A0A511R0W9"/>
<name>A0A511R0W9_9DEIN</name>
<evidence type="ECO:0000313" key="2">
    <source>
        <dbReference type="EMBL" id="GEM83261.1"/>
    </source>
</evidence>
<gene>
    <name evidence="2" type="ORF">MHY01S_14270</name>
</gene>
<comment type="caution">
    <text evidence="2">The sequence shown here is derived from an EMBL/GenBank/DDBJ whole genome shotgun (WGS) entry which is preliminary data.</text>
</comment>
<evidence type="ECO:0000313" key="3">
    <source>
        <dbReference type="Proteomes" id="UP000321197"/>
    </source>
</evidence>
<dbReference type="Pfam" id="PF04168">
    <property type="entry name" value="Alpha-E"/>
    <property type="match status" value="1"/>
</dbReference>
<sequence>MLSRIAENLYWLGRYIERAENTARLLDVNYYAVAEAPVEGIAPGWWGRILRALEVENLEPTEETVVQWLAFDLQNPSSIRSCVWRVRENARTTRFYLNLEIWEQVNRLHNQCYHNTEQVMAQESLHEYCVTVREASHQIMGIAEVTLPRDLGFYFMRLGRYLERSDNMLRVLQAYIGGGEMSREAEIQNHFNRSLLRSVGALEAYRKVHHNTLELPRIGEFLLLNSGFPRSVRFSVDGLKRAAEAVRRHSDGVGKEAVRKVGKLSATLEYLENANQVFKKRDPDLEELLEELADIHAELSRVYFGY</sequence>
<dbReference type="EMBL" id="BJXL01000037">
    <property type="protein sequence ID" value="GEM83261.1"/>
    <property type="molecule type" value="Genomic_DNA"/>
</dbReference>
<reference evidence="2 3" key="1">
    <citation type="submission" date="2019-07" db="EMBL/GenBank/DDBJ databases">
        <title>Whole genome shotgun sequence of Meiothermus hypogaeus NBRC 106114.</title>
        <authorList>
            <person name="Hosoyama A."/>
            <person name="Uohara A."/>
            <person name="Ohji S."/>
            <person name="Ichikawa N."/>
        </authorList>
    </citation>
    <scope>NUCLEOTIDE SEQUENCE [LARGE SCALE GENOMIC DNA]</scope>
    <source>
        <strain evidence="2 3">NBRC 106114</strain>
    </source>
</reference>
<evidence type="ECO:0000259" key="1">
    <source>
        <dbReference type="Pfam" id="PF04168"/>
    </source>
</evidence>
<dbReference type="InterPro" id="IPR051680">
    <property type="entry name" value="ATP-dep_Glu-Cys_Ligase-2"/>
</dbReference>
<dbReference type="PANTHER" id="PTHR34595">
    <property type="entry name" value="BLR5612 PROTEIN"/>
    <property type="match status" value="1"/>
</dbReference>
<dbReference type="RefSeq" id="WP_119341778.1">
    <property type="nucleotide sequence ID" value="NZ_BJXL01000037.1"/>
</dbReference>
<dbReference type="Proteomes" id="UP000321197">
    <property type="component" value="Unassembled WGS sequence"/>
</dbReference>
<accession>A0A511R0W9</accession>
<proteinExistence type="predicted"/>
<protein>
    <recommendedName>
        <fullName evidence="1">DUF403 domain-containing protein</fullName>
    </recommendedName>
</protein>
<feature type="domain" description="DUF403" evidence="1">
    <location>
        <begin position="1"/>
        <end position="304"/>
    </location>
</feature>
<dbReference type="OrthoDB" id="9803532at2"/>